<dbReference type="PANTHER" id="PTHR30466:SF1">
    <property type="entry name" value="FMN REDUCTASE (NADH) RUTF"/>
    <property type="match status" value="1"/>
</dbReference>
<feature type="domain" description="Flavin reductase like" evidence="2">
    <location>
        <begin position="29"/>
        <end position="173"/>
    </location>
</feature>
<dbReference type="GO" id="GO:0006208">
    <property type="term" value="P:pyrimidine nucleobase catabolic process"/>
    <property type="evidence" value="ECO:0007669"/>
    <property type="project" value="TreeGrafter"/>
</dbReference>
<name>A0A161JQG8_9ACTN</name>
<gene>
    <name evidence="3" type="primary">ifnP</name>
</gene>
<evidence type="ECO:0000259" key="2">
    <source>
        <dbReference type="SMART" id="SM00903"/>
    </source>
</evidence>
<dbReference type="PANTHER" id="PTHR30466">
    <property type="entry name" value="FLAVIN REDUCTASE"/>
    <property type="match status" value="1"/>
</dbReference>
<dbReference type="GO" id="GO:0010181">
    <property type="term" value="F:FMN binding"/>
    <property type="evidence" value="ECO:0007669"/>
    <property type="project" value="InterPro"/>
</dbReference>
<evidence type="ECO:0000313" key="3">
    <source>
        <dbReference type="EMBL" id="BAU98043.1"/>
    </source>
</evidence>
<dbReference type="InterPro" id="IPR050268">
    <property type="entry name" value="NADH-dep_flavin_reductase"/>
</dbReference>
<dbReference type="InterPro" id="IPR012349">
    <property type="entry name" value="Split_barrel_FMN-bd"/>
</dbReference>
<dbReference type="GO" id="GO:0042602">
    <property type="term" value="F:riboflavin reductase (NADPH) activity"/>
    <property type="evidence" value="ECO:0007669"/>
    <property type="project" value="TreeGrafter"/>
</dbReference>
<dbReference type="EMBL" id="LC125462">
    <property type="protein sequence ID" value="BAU98043.1"/>
    <property type="molecule type" value="Genomic_DNA"/>
</dbReference>
<sequence length="176" mass="18792">MTDGFGRVSTGADRFGEVVAITDGFKEVMARFPTGVAIATVCDERGLPHGLTVSSFCSVSLDPPLVLLCVAKSARSFPAFARAGEFAVSVLREHHTDLAKRFATSDEEKFRRGGLVRTPRGGLVVDDALAVVECLVDQQHDAGDHVIVVGKVVDTRTTEPGAPAVYFNRRFAALSS</sequence>
<dbReference type="SUPFAM" id="SSF50475">
    <property type="entry name" value="FMN-binding split barrel"/>
    <property type="match status" value="1"/>
</dbReference>
<dbReference type="SMART" id="SM00903">
    <property type="entry name" value="Flavin_Reduct"/>
    <property type="match status" value="1"/>
</dbReference>
<dbReference type="AlphaFoldDB" id="A0A161JQG8"/>
<dbReference type="Pfam" id="PF01613">
    <property type="entry name" value="Flavin_Reduct"/>
    <property type="match status" value="1"/>
</dbReference>
<evidence type="ECO:0000256" key="1">
    <source>
        <dbReference type="ARBA" id="ARBA00023002"/>
    </source>
</evidence>
<protein>
    <submittedName>
        <fullName evidence="3">Two component oxidase</fullName>
    </submittedName>
</protein>
<keyword evidence="1" id="KW-0560">Oxidoreductase</keyword>
<dbReference type="InterPro" id="IPR002563">
    <property type="entry name" value="Flavin_Rdtase-like_dom"/>
</dbReference>
<proteinExistence type="predicted"/>
<organism evidence="3">
    <name type="scientific">Streptomyces sp. RI-77</name>
    <dbReference type="NCBI Taxonomy" id="1799151"/>
    <lineage>
        <taxon>Bacteria</taxon>
        <taxon>Bacillati</taxon>
        <taxon>Actinomycetota</taxon>
        <taxon>Actinomycetes</taxon>
        <taxon>Kitasatosporales</taxon>
        <taxon>Streptomycetaceae</taxon>
        <taxon>Streptomyces</taxon>
    </lineage>
</organism>
<reference evidence="3" key="1">
    <citation type="journal article" date="2016" name="ChemBioChem">
        <title>Involvement of the Baeyer-Villiger Monooxygenase IfnQ in the Biosynthesis of Isofuranonaphthoquinone Scaffold of JBIR-76 and -77.</title>
        <authorList>
            <person name="Katsuyama Y."/>
            <person name="Sone K."/>
            <person name="Satou R."/>
            <person name="Izumikawa M."/>
            <person name="Takagi M."/>
            <person name="Fujie M."/>
            <person name="Satoh N."/>
            <person name="Shin-ya K."/>
            <person name="Ohnishi Y."/>
        </authorList>
    </citation>
    <scope>NUCLEOTIDE SEQUENCE</scope>
    <source>
        <strain evidence="3">RI-77</strain>
    </source>
</reference>
<dbReference type="Gene3D" id="2.30.110.10">
    <property type="entry name" value="Electron Transport, Fmn-binding Protein, Chain A"/>
    <property type="match status" value="1"/>
</dbReference>
<accession>A0A161JQG8</accession>